<comment type="caution">
    <text evidence="2">The sequence shown here is derived from an EMBL/GenBank/DDBJ whole genome shotgun (WGS) entry which is preliminary data.</text>
</comment>
<dbReference type="EMBL" id="CAKASE010000070">
    <property type="protein sequence ID" value="CAG9573388.1"/>
    <property type="molecule type" value="Genomic_DNA"/>
</dbReference>
<feature type="region of interest" description="Disordered" evidence="1">
    <location>
        <begin position="901"/>
        <end position="923"/>
    </location>
</feature>
<feature type="compositionally biased region" description="Basic and acidic residues" evidence="1">
    <location>
        <begin position="304"/>
        <end position="315"/>
    </location>
</feature>
<dbReference type="Proteomes" id="UP000789524">
    <property type="component" value="Unassembled WGS sequence"/>
</dbReference>
<reference evidence="2" key="1">
    <citation type="submission" date="2021-09" db="EMBL/GenBank/DDBJ databases">
        <authorList>
            <person name="Martin H S."/>
        </authorList>
    </citation>
    <scope>NUCLEOTIDE SEQUENCE</scope>
</reference>
<feature type="compositionally biased region" description="Basic residues" evidence="1">
    <location>
        <begin position="1096"/>
        <end position="1107"/>
    </location>
</feature>
<feature type="compositionally biased region" description="Basic and acidic residues" evidence="1">
    <location>
        <begin position="1032"/>
        <end position="1041"/>
    </location>
</feature>
<feature type="compositionally biased region" description="Basic and acidic residues" evidence="1">
    <location>
        <begin position="1074"/>
        <end position="1095"/>
    </location>
</feature>
<evidence type="ECO:0000313" key="3">
    <source>
        <dbReference type="Proteomes" id="UP000789524"/>
    </source>
</evidence>
<evidence type="ECO:0000313" key="2">
    <source>
        <dbReference type="EMBL" id="CAG9573388.1"/>
    </source>
</evidence>
<name>A0A8J2W864_9NEOP</name>
<evidence type="ECO:0000256" key="1">
    <source>
        <dbReference type="SAM" id="MobiDB-lite"/>
    </source>
</evidence>
<feature type="compositionally biased region" description="Polar residues" evidence="1">
    <location>
        <begin position="1160"/>
        <end position="1173"/>
    </location>
</feature>
<proteinExistence type="predicted"/>
<feature type="compositionally biased region" description="Basic and acidic residues" evidence="1">
    <location>
        <begin position="1108"/>
        <end position="1121"/>
    </location>
</feature>
<gene>
    <name evidence="2" type="ORF">DCHRY22_LOCUS10425</name>
</gene>
<accession>A0A8J2W864</accession>
<feature type="region of interest" description="Disordered" evidence="1">
    <location>
        <begin position="1025"/>
        <end position="1121"/>
    </location>
</feature>
<protein>
    <submittedName>
        <fullName evidence="2">(African queen) hypothetical protein</fullName>
    </submittedName>
</protein>
<dbReference type="OrthoDB" id="7493574at2759"/>
<feature type="region of interest" description="Disordered" evidence="1">
    <location>
        <begin position="255"/>
        <end position="320"/>
    </location>
</feature>
<keyword evidence="3" id="KW-1185">Reference proteome</keyword>
<feature type="region of interest" description="Disordered" evidence="1">
    <location>
        <begin position="1136"/>
        <end position="1173"/>
    </location>
</feature>
<feature type="compositionally biased region" description="Basic and acidic residues" evidence="1">
    <location>
        <begin position="255"/>
        <end position="280"/>
    </location>
</feature>
<organism evidence="2 3">
    <name type="scientific">Danaus chrysippus</name>
    <name type="common">African queen</name>
    <dbReference type="NCBI Taxonomy" id="151541"/>
    <lineage>
        <taxon>Eukaryota</taxon>
        <taxon>Metazoa</taxon>
        <taxon>Ecdysozoa</taxon>
        <taxon>Arthropoda</taxon>
        <taxon>Hexapoda</taxon>
        <taxon>Insecta</taxon>
        <taxon>Pterygota</taxon>
        <taxon>Neoptera</taxon>
        <taxon>Endopterygota</taxon>
        <taxon>Lepidoptera</taxon>
        <taxon>Glossata</taxon>
        <taxon>Ditrysia</taxon>
        <taxon>Papilionoidea</taxon>
        <taxon>Nymphalidae</taxon>
        <taxon>Danainae</taxon>
        <taxon>Danaini</taxon>
        <taxon>Danaina</taxon>
        <taxon>Danaus</taxon>
        <taxon>Anosia</taxon>
    </lineage>
</organism>
<sequence length="1540" mass="178583">MAHYDFKNFLSTKFIDDFGKEFKKHEVLWQSYLLMDPNQLKFAKKKAYKSIAYKLNLTVDMVIELLKDFPNVCFDMLKKTFTKKYNVSGSSVSESPKQQLPKWLLYLMMKSDMFEKIKQNDQHKTVTKCHEPEVLIQELLTSVELSLEVSYGKKIQRLKGPCAVKYFAKKYGVRVADVLSVCHLHDVPGTLRLNHQEWKVTDLILLYSHELKLIHLSQSNFSTGRNHSSLILLYKLMVAARTLYSQELQVNKIGNAEKDENNDKDKSENDTEKVLDDLNKSKPSQEVTDVTEKNENVPKINHNKSIDMENEKNESETNNSKDVSTILLKVEGIDENNWYGKPEEQKVVWALVYTGFINRGRSASIIYLQRRWLELLHLARNTILNVWKSKENDMKVHPLLPLLVNRFPEIITDYLPPWRQIVKEKLYVKESDVEDLLIECLQNDKINLDINEDLSDADFIKEFYENELSLINTNGNIYNENIEVTEILEKIDPSKAKVTIKFEDSDDDGEVIINDTENNEYVNKYDDMNLDLIENIDREIKEEYDLMENIDMRITHDEDAAVNERTIENVVIKSEEQIKSQSDDLQEAMEISTEEVKREGSPDDKLIKEAIIILTPIDHFNEWKKHSKDGTISCRKFSTKNVSKIIDLDSKELAKCRRYMKDKPEEINKYDNYRVKYEDFGLESITEEKYNELQEMPYQTRRDRIELTKKLRLSRTYYSKDFWRNEINVDLLKKCRLMYVNIKPLRILKKVQLSDIKNIRNINNILKTARELPVPATCNEHHPFELPITEVNSTGKNFHEQTDKNHEQATTNIVDTSVSELRKLLTEVPQPTINTEETKTTTTPSNTTESSFMDSIIDSIRSENNDNITNPITNKPVLGELNKKIISDMFLIPALNSTDTAVDQNTSTTSQDKTKSDKNPNNTKSIIQCLKETLIDDHKLRESLLALSKKKMLPKPQDVKLLVKELAAKCETLKYKDDSKLRPKLWKIHEYRVARHKKELTRNMLVLTEYLPQFKAFLKKRRKRIRNRKMIKKTDKLKNNNHDNQNSVNNEKIEATCPTRDDDDSDEPNLVIDEGVKDTKDYQKDNNKDIKDNTKTKQKKKYKRKKREEKQNDEEKPLRDAYEEWQRQKTMNLKYFTLPNNTQNTDKPSKDNGLKKKNTTEGSLKNKTTGTNTDNIAKKESVVLISDSDSDVQIVDSDVPKPADKRMSQTIKLNLDSISKDSNKFVYPTINLHTHPLYIVYNTPVPNNNGPPANFSQLVVQVHPAAVTPQTSILDLTNEPPSVPVASVDSVTKDKPREVSAPPNITMSLEEYTVNYDILSAPLIKMEKEKKHLCLLNKYIILTDVNLPCDQPTYRTIGSDKTKCLTEVELTTSGDVLLLGKKGVGDYRVCKCEGSSTKKCDLCNLADVGHGRRLNIIKIRKDTFKRIADNPLKYVRLTAEEVRRTNKVVLELIPDIIFMNLMFYKRLTSAPLLYSRLLSAIPDEESFRQLVSKEVELYWLDTSQPQPQYRPLYYSKTNGTFKTTHPDPELDQVLSWIINK</sequence>